<accession>A0A1E3G3F7</accession>
<dbReference type="EMBL" id="LWAF01000007">
    <property type="protein sequence ID" value="ODN30383.1"/>
    <property type="molecule type" value="Genomic_DNA"/>
</dbReference>
<dbReference type="AlphaFoldDB" id="A0A1E3G3F7"/>
<evidence type="ECO:0000313" key="2">
    <source>
        <dbReference type="Proteomes" id="UP000094570"/>
    </source>
</evidence>
<dbReference type="Proteomes" id="UP000094570">
    <property type="component" value="Unassembled WGS sequence"/>
</dbReference>
<comment type="caution">
    <text evidence="1">The sequence shown here is derived from an EMBL/GenBank/DDBJ whole genome shotgun (WGS) entry which is preliminary data.</text>
</comment>
<name>A0A1E3G3F7_9BACT</name>
<evidence type="ECO:0000313" key="1">
    <source>
        <dbReference type="EMBL" id="ODN30383.1"/>
    </source>
</evidence>
<reference evidence="2" key="1">
    <citation type="submission" date="2016-04" db="EMBL/GenBank/DDBJ databases">
        <title>The genome sequence project of a novel Fervidobacterium isolate from a hot spring in Thailand.</title>
        <authorList>
            <person name="Gonzalez J.M."/>
            <person name="Cuecas A."/>
            <person name="Kanoksilapatham W."/>
        </authorList>
    </citation>
    <scope>NUCLEOTIDE SEQUENCE [LARGE SCALE GENOMIC DNA]</scope>
    <source>
        <strain evidence="2">FC2004</strain>
    </source>
</reference>
<proteinExistence type="predicted"/>
<organism evidence="1 2">
    <name type="scientific">Fervidobacterium thailandense</name>
    <dbReference type="NCBI Taxonomy" id="1008305"/>
    <lineage>
        <taxon>Bacteria</taxon>
        <taxon>Thermotogati</taxon>
        <taxon>Thermotogota</taxon>
        <taxon>Thermotogae</taxon>
        <taxon>Thermotogales</taxon>
        <taxon>Fervidobacteriaceae</taxon>
        <taxon>Fervidobacterium</taxon>
    </lineage>
</organism>
<keyword evidence="2" id="KW-1185">Reference proteome</keyword>
<gene>
    <name evidence="1" type="ORF">A4H02_05905</name>
</gene>
<sequence length="71" mass="8367">MMGVIENTHRADDEYFLMIHAERCKRKEEFLDKAQRWQDTWNKARSSNGKGMKGKQNNGVRTCVRISYVTT</sequence>
<protein>
    <submittedName>
        <fullName evidence="1">Uncharacterized protein</fullName>
    </submittedName>
</protein>